<sequence>MGFPPIHQPEMKNLCPKNKSKVYPSPSSSLPYYCSTRDALSVLKLLPAAILALASVLSQRTMKTINPPSMVEEKKKCKKPNNGGSIVHKPPMLDYGCFDCYMSYWFRWNSSPNMELIHQAIEAFEEHLTNSARTQRRMAETRRKTRWSLSRHRETVSGDNGARERARSVGNYINRAGDKLSNR</sequence>
<gene>
    <name evidence="3" type="primary">LOC109113895</name>
</gene>
<organism evidence="2 3">
    <name type="scientific">Nelumbo nucifera</name>
    <name type="common">Sacred lotus</name>
    <dbReference type="NCBI Taxonomy" id="4432"/>
    <lineage>
        <taxon>Eukaryota</taxon>
        <taxon>Viridiplantae</taxon>
        <taxon>Streptophyta</taxon>
        <taxon>Embryophyta</taxon>
        <taxon>Tracheophyta</taxon>
        <taxon>Spermatophyta</taxon>
        <taxon>Magnoliopsida</taxon>
        <taxon>Proteales</taxon>
        <taxon>Nelumbonaceae</taxon>
        <taxon>Nelumbo</taxon>
    </lineage>
</organism>
<name>A0A1U8QCP6_NELNU</name>
<protein>
    <submittedName>
        <fullName evidence="3">Uncharacterized protein LOC109113895</fullName>
    </submittedName>
</protein>
<keyword evidence="2" id="KW-1185">Reference proteome</keyword>
<dbReference type="Proteomes" id="UP000189703">
    <property type="component" value="Unplaced"/>
</dbReference>
<reference evidence="3" key="1">
    <citation type="submission" date="2025-08" db="UniProtKB">
        <authorList>
            <consortium name="RefSeq"/>
        </authorList>
    </citation>
    <scope>IDENTIFICATION</scope>
</reference>
<dbReference type="OrthoDB" id="1937859at2759"/>
<dbReference type="FunCoup" id="A0A1U8QCP6">
    <property type="interactions" value="365"/>
</dbReference>
<evidence type="ECO:0000313" key="3">
    <source>
        <dbReference type="RefSeq" id="XP_019056096.1"/>
    </source>
</evidence>
<dbReference type="RefSeq" id="XP_019056096.1">
    <property type="nucleotide sequence ID" value="XM_019200551.1"/>
</dbReference>
<accession>A0A1U8QCP6</accession>
<feature type="region of interest" description="Disordered" evidence="1">
    <location>
        <begin position="132"/>
        <end position="183"/>
    </location>
</feature>
<dbReference type="PANTHER" id="PTHR31903">
    <property type="entry name" value="F12F1.11-RELATED"/>
    <property type="match status" value="1"/>
</dbReference>
<dbReference type="KEGG" id="nnu:109113895"/>
<dbReference type="PANTHER" id="PTHR31903:SF4">
    <property type="entry name" value="OS11G0490300 PROTEIN"/>
    <property type="match status" value="1"/>
</dbReference>
<feature type="compositionally biased region" description="Basic and acidic residues" evidence="1">
    <location>
        <begin position="151"/>
        <end position="167"/>
    </location>
</feature>
<dbReference type="AlphaFoldDB" id="A0A1U8QCP6"/>
<dbReference type="GeneID" id="109113895"/>
<evidence type="ECO:0000313" key="2">
    <source>
        <dbReference type="Proteomes" id="UP000189703"/>
    </source>
</evidence>
<proteinExistence type="predicted"/>
<evidence type="ECO:0000256" key="1">
    <source>
        <dbReference type="SAM" id="MobiDB-lite"/>
    </source>
</evidence>